<dbReference type="Proteomes" id="UP000016648">
    <property type="component" value="Unassembled WGS sequence"/>
</dbReference>
<accession>U2P6Y3</accession>
<dbReference type="Gene3D" id="3.40.50.1460">
    <property type="match status" value="1"/>
</dbReference>
<dbReference type="InterPro" id="IPR001769">
    <property type="entry name" value="Gingipain"/>
</dbReference>
<evidence type="ECO:0000259" key="2">
    <source>
        <dbReference type="Pfam" id="PF01364"/>
    </source>
</evidence>
<dbReference type="Pfam" id="PF01364">
    <property type="entry name" value="Peptidase_C25"/>
    <property type="match status" value="1"/>
</dbReference>
<dbReference type="CDD" id="cd02258">
    <property type="entry name" value="Peptidase_C25_N"/>
    <property type="match status" value="1"/>
</dbReference>
<reference evidence="3 4" key="1">
    <citation type="submission" date="2013-08" db="EMBL/GenBank/DDBJ databases">
        <authorList>
            <person name="Durkin A.S."/>
            <person name="Haft D.R."/>
            <person name="McCorrison J."/>
            <person name="Torralba M."/>
            <person name="Gillis M."/>
            <person name="Haft D.H."/>
            <person name="Methe B."/>
            <person name="Sutton G."/>
            <person name="Nelson K.E."/>
        </authorList>
    </citation>
    <scope>NUCLEOTIDE SEQUENCE [LARGE SCALE GENOMIC DNA]</scope>
    <source>
        <strain evidence="3 4">F0067</strain>
    </source>
</reference>
<evidence type="ECO:0000313" key="4">
    <source>
        <dbReference type="Proteomes" id="UP000016648"/>
    </source>
</evidence>
<dbReference type="AlphaFoldDB" id="U2P6Y3"/>
<dbReference type="NCBIfam" id="NF033707">
    <property type="entry name" value="T9SS_sortase"/>
    <property type="match status" value="1"/>
</dbReference>
<dbReference type="InterPro" id="IPR029030">
    <property type="entry name" value="Caspase-like_dom_sf"/>
</dbReference>
<keyword evidence="1" id="KW-0732">Signal</keyword>
<dbReference type="Gene3D" id="2.60.40.4070">
    <property type="match status" value="1"/>
</dbReference>
<comment type="caution">
    <text evidence="3">The sequence shown here is derived from an EMBL/GenBank/DDBJ whole genome shotgun (WGS) entry which is preliminary data.</text>
</comment>
<organism evidence="3 4">
    <name type="scientific">Segatella baroniae F0067</name>
    <dbReference type="NCBI Taxonomy" id="1115809"/>
    <lineage>
        <taxon>Bacteria</taxon>
        <taxon>Pseudomonadati</taxon>
        <taxon>Bacteroidota</taxon>
        <taxon>Bacteroidia</taxon>
        <taxon>Bacteroidales</taxon>
        <taxon>Prevotellaceae</taxon>
        <taxon>Segatella</taxon>
    </lineage>
</organism>
<sequence>MKQLRHLLCVVGLLLALHVQAYQRFFNLAYDEVRIDSLLPRFSFSLPLSGRYQDSIYQVRLLYPEYLDMSPADVDACVRKTRAPLGALPAVHQRMTVSRKQAALQLELTPLAFHEGRYRFLVGFMLQVEARPRPAVTRAGGRTKAPAPGERYAESSVLASGRWAKIRVPASGVYQLTDELARKAGFGDAGKVRIYGYGGALQPEVLTDDYLRQTDDLHEVAQCVVDGRRLFYAQGPVSWSDKAATRRTRNPYSDYGCYFLTESDTPALQQDSTAFLSAFYPLPSHYHSLHEVDGFSWYHGGRNLFDTESVGVGGTKEVVIDNPQQSDYARLSVCVTAQTNTDVEVSLDGKVLGTLRVRLTDEYDHGNQATGIYEVGSLKASATVGLRVVSGGPMRLDHVSMAWYKPVAAPRLTATFPSPEYVGAVANQNLHGDGPTDMVIVIPASRKLQEQAERLKRFHEQHDELRVRIVAADELYNEFSSGTPDASAYKRYLKMLYDRASTEQDLPRYLLLMGDGLWDNRMLTSDGRWKDPADHLLCYESENSFNAVKCYVADDFYTLLDDGEQLTTADGEYSYGKPDLAVGRMPVTTPEEAATMVDKTIRYVENAQPGAWQNTLMFMGDDGNKNIHMLQANEAADQTVKAHPGFVVRKVMWDAYERVASSTGKTYPDAARLVKQQQQSGALIMDYAGHGIEYQLSDEAVLRITDFETFDNRNLPLWVTASCDIMPFDGSVPTIGETAVLNPKGGAFAFFGTTRTVYEAYNRVLNKAYIKYVLGQSGGRHNTIGEAQRLAKIEMIETGQDPTINKLQYALLGDPAVRLNLPSCQVVVDSINGVAVGGESMPVLAAGAIARVVGHVEGQPDFKGIVSLTVRDSEEAVTCRMNNQSEVDTAFVFKDRQKTLYNGTDSIRGGRFAVTFAVPKDMNYSMGRGLINLFAADADRHLTGHGACEDFLVGGSAEADDDGKGPSLFCYLNTPQFENGGKVNATPLFGAELHDANGINASGSGIGHDLELVIDGDAGKTYRLNDHFQYDFGSYTRGRLFFTIPELSPGPHRLQFRAWDVLNNSTTTELAFEVVPGLGPQLGSIGVTDNPARTATTFLINHDRRGSRMEVQVEVFDVAGRLRWSHAESGTAADSSYRIGWDLRQRNGTRVQPGIYIYRVTVGADGGKKASKAQKLIVVGNN</sequence>
<dbReference type="GO" id="GO:0008234">
    <property type="term" value="F:cysteine-type peptidase activity"/>
    <property type="evidence" value="ECO:0007669"/>
    <property type="project" value="InterPro"/>
</dbReference>
<evidence type="ECO:0000256" key="1">
    <source>
        <dbReference type="ARBA" id="ARBA00022729"/>
    </source>
</evidence>
<name>U2P6Y3_9BACT</name>
<evidence type="ECO:0000313" key="3">
    <source>
        <dbReference type="EMBL" id="ERK39444.1"/>
    </source>
</evidence>
<protein>
    <submittedName>
        <fullName evidence="3">Peptidase family C25</fullName>
    </submittedName>
</protein>
<dbReference type="PATRIC" id="fig|1115809.3.peg.1234"/>
<dbReference type="Gene3D" id="3.40.50.10390">
    <property type="entry name" value="Gingipain r, domain 1"/>
    <property type="match status" value="1"/>
</dbReference>
<keyword evidence="4" id="KW-1185">Reference proteome</keyword>
<dbReference type="GO" id="GO:0006508">
    <property type="term" value="P:proteolysis"/>
    <property type="evidence" value="ECO:0007669"/>
    <property type="project" value="InterPro"/>
</dbReference>
<dbReference type="RefSeq" id="WP_021589589.1">
    <property type="nucleotide sequence ID" value="NZ_AWEY01000020.1"/>
</dbReference>
<proteinExistence type="predicted"/>
<dbReference type="EMBL" id="AWEY01000020">
    <property type="protein sequence ID" value="ERK39444.1"/>
    <property type="molecule type" value="Genomic_DNA"/>
</dbReference>
<dbReference type="InterPro" id="IPR029031">
    <property type="entry name" value="Gingipain_N_sf"/>
</dbReference>
<dbReference type="SUPFAM" id="SSF52129">
    <property type="entry name" value="Caspase-like"/>
    <property type="match status" value="1"/>
</dbReference>
<feature type="domain" description="Gingipain" evidence="2">
    <location>
        <begin position="439"/>
        <end position="819"/>
    </location>
</feature>
<gene>
    <name evidence="3" type="ORF">HMPREF9135_1681</name>
</gene>